<dbReference type="PROSITE" id="PS00646">
    <property type="entry name" value="RIBOSOMAL_S13_1"/>
    <property type="match status" value="1"/>
</dbReference>
<name>A0A1F4S538_UNCSA</name>
<comment type="function">
    <text evidence="7">Located at the top of the head of the 30S subunit, it contacts several helices of the 16S rRNA. In the 70S ribosome it contacts the 23S rRNA (bridge B1a) and protein L5 of the 50S subunit (bridge B1b), connecting the 2 subunits; these bridges are implicated in subunit movement. Contacts the tRNAs in the A and P-sites.</text>
</comment>
<comment type="subunit">
    <text evidence="7">Part of the 30S ribosomal subunit. Forms a loose heterodimer with protein S19. Forms two bridges to the 50S subunit in the 70S ribosome.</text>
</comment>
<comment type="caution">
    <text evidence="10">The sequence shown here is derived from an EMBL/GenBank/DDBJ whole genome shotgun (WGS) entry which is preliminary data.</text>
</comment>
<dbReference type="GO" id="GO:0019843">
    <property type="term" value="F:rRNA binding"/>
    <property type="evidence" value="ECO:0007669"/>
    <property type="project" value="UniProtKB-UniRule"/>
</dbReference>
<dbReference type="FunFam" id="1.10.8.50:FF:000001">
    <property type="entry name" value="30S ribosomal protein S13"/>
    <property type="match status" value="1"/>
</dbReference>
<evidence type="ECO:0000256" key="7">
    <source>
        <dbReference type="HAMAP-Rule" id="MF_01315"/>
    </source>
</evidence>
<dbReference type="Gene3D" id="4.10.910.10">
    <property type="entry name" value="30s ribosomal protein s13, domain 2"/>
    <property type="match status" value="1"/>
</dbReference>
<dbReference type="PANTHER" id="PTHR10871">
    <property type="entry name" value="30S RIBOSOMAL PROTEIN S13/40S RIBOSOMAL PROTEIN S18"/>
    <property type="match status" value="1"/>
</dbReference>
<evidence type="ECO:0000256" key="6">
    <source>
        <dbReference type="ARBA" id="ARBA00035166"/>
    </source>
</evidence>
<evidence type="ECO:0000256" key="1">
    <source>
        <dbReference type="ARBA" id="ARBA00008080"/>
    </source>
</evidence>
<feature type="compositionally biased region" description="Basic residues" evidence="9">
    <location>
        <begin position="88"/>
        <end position="117"/>
    </location>
</feature>
<keyword evidence="7" id="KW-0820">tRNA-binding</keyword>
<dbReference type="InterPro" id="IPR018269">
    <property type="entry name" value="Ribosomal_uS13_CS"/>
</dbReference>
<feature type="region of interest" description="Disordered" evidence="9">
    <location>
        <begin position="86"/>
        <end position="126"/>
    </location>
</feature>
<dbReference type="AlphaFoldDB" id="A0A1F4S538"/>
<comment type="similarity">
    <text evidence="1 7 8">Belongs to the universal ribosomal protein uS13 family.</text>
</comment>
<proteinExistence type="inferred from homology"/>
<dbReference type="PANTHER" id="PTHR10871:SF1">
    <property type="entry name" value="SMALL RIBOSOMAL SUBUNIT PROTEIN US13M"/>
    <property type="match status" value="1"/>
</dbReference>
<dbReference type="EMBL" id="MEUA01000019">
    <property type="protein sequence ID" value="OGC15509.1"/>
    <property type="molecule type" value="Genomic_DNA"/>
</dbReference>
<sequence length="126" mass="14364">MARISGVDIPSGKRIEIGLTYLYGVGKALSGKILRDADIDPSIKAKDLTDDQVLRIRDVLKEYLTEGDLRKEISQNIKRLKDINSYRGNRHRKNLPCRGQRTRTNARTKRGMRKTVGGKKQEEKRG</sequence>
<dbReference type="GO" id="GO:0006412">
    <property type="term" value="P:translation"/>
    <property type="evidence" value="ECO:0007669"/>
    <property type="project" value="UniProtKB-UniRule"/>
</dbReference>
<dbReference type="PIRSF" id="PIRSF002134">
    <property type="entry name" value="Ribosomal_S13"/>
    <property type="match status" value="1"/>
</dbReference>
<dbReference type="HAMAP" id="MF_01315">
    <property type="entry name" value="Ribosomal_uS13"/>
    <property type="match status" value="1"/>
</dbReference>
<dbReference type="Proteomes" id="UP000177905">
    <property type="component" value="Unassembled WGS sequence"/>
</dbReference>
<dbReference type="InterPro" id="IPR019980">
    <property type="entry name" value="Ribosomal_uS13_bac-type"/>
</dbReference>
<dbReference type="InterPro" id="IPR001892">
    <property type="entry name" value="Ribosomal_uS13"/>
</dbReference>
<dbReference type="PROSITE" id="PS50159">
    <property type="entry name" value="RIBOSOMAL_S13_2"/>
    <property type="match status" value="1"/>
</dbReference>
<evidence type="ECO:0000256" key="9">
    <source>
        <dbReference type="SAM" id="MobiDB-lite"/>
    </source>
</evidence>
<dbReference type="InterPro" id="IPR027437">
    <property type="entry name" value="Rbsml_uS13_C"/>
</dbReference>
<protein>
    <recommendedName>
        <fullName evidence="6 7">Small ribosomal subunit protein uS13</fullName>
    </recommendedName>
</protein>
<keyword evidence="4 7" id="KW-0689">Ribosomal protein</keyword>
<evidence type="ECO:0000256" key="3">
    <source>
        <dbReference type="ARBA" id="ARBA00022884"/>
    </source>
</evidence>
<evidence type="ECO:0000256" key="2">
    <source>
        <dbReference type="ARBA" id="ARBA00022730"/>
    </source>
</evidence>
<keyword evidence="3 7" id="KW-0694">RNA-binding</keyword>
<evidence type="ECO:0000256" key="4">
    <source>
        <dbReference type="ARBA" id="ARBA00022980"/>
    </source>
</evidence>
<evidence type="ECO:0000256" key="5">
    <source>
        <dbReference type="ARBA" id="ARBA00023274"/>
    </source>
</evidence>
<dbReference type="GO" id="GO:0000049">
    <property type="term" value="F:tRNA binding"/>
    <property type="evidence" value="ECO:0007669"/>
    <property type="project" value="UniProtKB-UniRule"/>
</dbReference>
<evidence type="ECO:0000313" key="10">
    <source>
        <dbReference type="EMBL" id="OGC15509.1"/>
    </source>
</evidence>
<dbReference type="GO" id="GO:0005829">
    <property type="term" value="C:cytosol"/>
    <property type="evidence" value="ECO:0007669"/>
    <property type="project" value="TreeGrafter"/>
</dbReference>
<dbReference type="SUPFAM" id="SSF46946">
    <property type="entry name" value="S13-like H2TH domain"/>
    <property type="match status" value="1"/>
</dbReference>
<reference evidence="10 11" key="1">
    <citation type="journal article" date="2016" name="Nat. Commun.">
        <title>Thousands of microbial genomes shed light on interconnected biogeochemical processes in an aquifer system.</title>
        <authorList>
            <person name="Anantharaman K."/>
            <person name="Brown C.T."/>
            <person name="Hug L.A."/>
            <person name="Sharon I."/>
            <person name="Castelle C.J."/>
            <person name="Probst A.J."/>
            <person name="Thomas B.C."/>
            <person name="Singh A."/>
            <person name="Wilkins M.J."/>
            <person name="Karaoz U."/>
            <person name="Brodie E.L."/>
            <person name="Williams K.H."/>
            <person name="Hubbard S.S."/>
            <person name="Banfield J.F."/>
        </authorList>
    </citation>
    <scope>NUCLEOTIDE SEQUENCE [LARGE SCALE GENOMIC DNA]</scope>
</reference>
<dbReference type="Pfam" id="PF00416">
    <property type="entry name" value="Ribosomal_S13"/>
    <property type="match status" value="1"/>
</dbReference>
<keyword evidence="2 7" id="KW-0699">rRNA-binding</keyword>
<evidence type="ECO:0000313" key="11">
    <source>
        <dbReference type="Proteomes" id="UP000177905"/>
    </source>
</evidence>
<evidence type="ECO:0000256" key="8">
    <source>
        <dbReference type="RuleBase" id="RU003830"/>
    </source>
</evidence>
<accession>A0A1F4S538</accession>
<dbReference type="GO" id="GO:0003735">
    <property type="term" value="F:structural constituent of ribosome"/>
    <property type="evidence" value="ECO:0007669"/>
    <property type="project" value="InterPro"/>
</dbReference>
<dbReference type="Gene3D" id="1.10.8.50">
    <property type="match status" value="1"/>
</dbReference>
<organism evidence="10 11">
    <name type="scientific">candidate division WOR-1 bacterium RIFOXYB2_FULL_36_35</name>
    <dbReference type="NCBI Taxonomy" id="1802578"/>
    <lineage>
        <taxon>Bacteria</taxon>
        <taxon>Bacillati</taxon>
        <taxon>Saganbacteria</taxon>
    </lineage>
</organism>
<dbReference type="InterPro" id="IPR010979">
    <property type="entry name" value="Ribosomal_uS13-like_H2TH"/>
</dbReference>
<dbReference type="GO" id="GO:0015935">
    <property type="term" value="C:small ribosomal subunit"/>
    <property type="evidence" value="ECO:0007669"/>
    <property type="project" value="TreeGrafter"/>
</dbReference>
<dbReference type="NCBIfam" id="TIGR03631">
    <property type="entry name" value="uS13_bact"/>
    <property type="match status" value="1"/>
</dbReference>
<keyword evidence="5 7" id="KW-0687">Ribonucleoprotein</keyword>
<gene>
    <name evidence="7" type="primary">rpsM</name>
    <name evidence="10" type="ORF">A2290_03870</name>
</gene>